<sequence>MGSSTSVYDLDEENDSSDNDYFEHEVSPTGFTASSPPLQKPNLASSPGLKSPPKTHSNRSSTKRLQSRANGFQAVRKLHTEKYAKLFNKVVNGTFDGSAEANKPVCAPSQIGVVTWSSQEKETLFNALEKKGKNGIREIASHFESKTVMETQAYLETLHEALERQQLMERFSKNHILSDVPAAAEISEECCQALEENALALSRLDEKGENTVGRQKYGDMWLVDRHVAALVEDRLDAARDGSGDDVDDVANTLHPPPSILATAHLLNVGNWILLSERIFMNSGKSQIEDNWYNLRVDKETPSLTCEAFADFYALAISITRRLIQSSIFFSMSRIRALERGGYQRGKLVRRADVGAALDVLKMSHNSRQFWMGAARRHNLNVEDIRHRKGFKPTPLTYDEVEEELYLEDPRSRTSRSSSVAQSVAVSENNSISDAGGLPDDASSASAASTHHSSNISTSDDEEHLSDPEEMHAAALDREYSRGEELRLWREISLSPPRSLFPEHEDPDIGMEKDTKSTPPRPSGNRKRKQDLIDWRDRVLYRSEWEEYGPDIAFVDDELSENRKKKRRIG</sequence>
<feature type="region of interest" description="Disordered" evidence="1">
    <location>
        <begin position="496"/>
        <end position="529"/>
    </location>
</feature>
<accession>C1GIK1</accession>
<dbReference type="Gene3D" id="1.10.10.60">
    <property type="entry name" value="Homeodomain-like"/>
    <property type="match status" value="1"/>
</dbReference>
<evidence type="ECO:0008006" key="4">
    <source>
        <dbReference type="Google" id="ProtNLM"/>
    </source>
</evidence>
<keyword evidence="3" id="KW-1185">Reference proteome</keyword>
<protein>
    <recommendedName>
        <fullName evidence="4">Myb-like domain-containing protein</fullName>
    </recommendedName>
</protein>
<dbReference type="GO" id="GO:0001181">
    <property type="term" value="F:RNA polymerase I general transcription initiation factor activity"/>
    <property type="evidence" value="ECO:0007669"/>
    <property type="project" value="TreeGrafter"/>
</dbReference>
<gene>
    <name evidence="2" type="ORF">PADG_07087</name>
</gene>
<dbReference type="eggNOG" id="ENOG502S6UJ">
    <property type="taxonomic scope" value="Eukaryota"/>
</dbReference>
<feature type="compositionally biased region" description="Polar residues" evidence="1">
    <location>
        <begin position="29"/>
        <end position="45"/>
    </location>
</feature>
<evidence type="ECO:0000313" key="3">
    <source>
        <dbReference type="Proteomes" id="UP000001628"/>
    </source>
</evidence>
<dbReference type="GeneID" id="22585660"/>
<dbReference type="InterPro" id="IPR039601">
    <property type="entry name" value="Rrn5"/>
</dbReference>
<dbReference type="HOGENOM" id="CLU_012849_0_1_1"/>
<dbReference type="PANTHER" id="PTHR28079:SF1">
    <property type="entry name" value="RNA POLYMERASE I-SPECIFIC TRANSCRIPTION INITIATION FACTOR RRN5"/>
    <property type="match status" value="1"/>
</dbReference>
<dbReference type="CDD" id="cd00167">
    <property type="entry name" value="SANT"/>
    <property type="match status" value="1"/>
</dbReference>
<dbReference type="InParanoid" id="C1GIK1"/>
<dbReference type="InterPro" id="IPR001005">
    <property type="entry name" value="SANT/Myb"/>
</dbReference>
<feature type="region of interest" description="Disordered" evidence="1">
    <location>
        <begin position="1"/>
        <end position="69"/>
    </location>
</feature>
<dbReference type="InterPro" id="IPR009057">
    <property type="entry name" value="Homeodomain-like_sf"/>
</dbReference>
<name>C1GIK1_PARBD</name>
<dbReference type="EMBL" id="KN275966">
    <property type="protein sequence ID" value="EEH42267.1"/>
    <property type="molecule type" value="Genomic_DNA"/>
</dbReference>
<feature type="compositionally biased region" description="Acidic residues" evidence="1">
    <location>
        <begin position="9"/>
        <end position="20"/>
    </location>
</feature>
<dbReference type="GO" id="GO:0006361">
    <property type="term" value="P:transcription initiation at RNA polymerase I promoter"/>
    <property type="evidence" value="ECO:0007669"/>
    <property type="project" value="TreeGrafter"/>
</dbReference>
<dbReference type="RefSeq" id="XP_010762543.1">
    <property type="nucleotide sequence ID" value="XM_010764241.1"/>
</dbReference>
<dbReference type="GO" id="GO:0042790">
    <property type="term" value="P:nucleolar large rRNA transcription by RNA polymerase I"/>
    <property type="evidence" value="ECO:0007669"/>
    <property type="project" value="InterPro"/>
</dbReference>
<organism evidence="2 3">
    <name type="scientific">Paracoccidioides brasiliensis (strain Pb18)</name>
    <dbReference type="NCBI Taxonomy" id="502780"/>
    <lineage>
        <taxon>Eukaryota</taxon>
        <taxon>Fungi</taxon>
        <taxon>Dikarya</taxon>
        <taxon>Ascomycota</taxon>
        <taxon>Pezizomycotina</taxon>
        <taxon>Eurotiomycetes</taxon>
        <taxon>Eurotiomycetidae</taxon>
        <taxon>Onygenales</taxon>
        <taxon>Ajellomycetaceae</taxon>
        <taxon>Paracoccidioides</taxon>
    </lineage>
</organism>
<dbReference type="PANTHER" id="PTHR28079">
    <property type="entry name" value="RNA POLYMERASE I-SPECIFIC TRANSCRIPTION INITIATION FACTOR RRN5"/>
    <property type="match status" value="1"/>
</dbReference>
<dbReference type="KEGG" id="pbn:PADG_07087"/>
<dbReference type="OrthoDB" id="2240312at2759"/>
<dbReference type="VEuPathDB" id="FungiDB:PADG_07087"/>
<feature type="compositionally biased region" description="Low complexity" evidence="1">
    <location>
        <begin position="414"/>
        <end position="457"/>
    </location>
</feature>
<reference evidence="2 3" key="1">
    <citation type="journal article" date="2011" name="PLoS Genet.">
        <title>Comparative genomic analysis of human fungal pathogens causing paracoccidioidomycosis.</title>
        <authorList>
            <person name="Desjardins C.A."/>
            <person name="Champion M.D."/>
            <person name="Holder J.W."/>
            <person name="Muszewska A."/>
            <person name="Goldberg J."/>
            <person name="Bailao A.M."/>
            <person name="Brigido M.M."/>
            <person name="Ferreira M.E."/>
            <person name="Garcia A.M."/>
            <person name="Grynberg M."/>
            <person name="Gujja S."/>
            <person name="Heiman D.I."/>
            <person name="Henn M.R."/>
            <person name="Kodira C.D."/>
            <person name="Leon-Narvaez H."/>
            <person name="Longo L.V."/>
            <person name="Ma L.J."/>
            <person name="Malavazi I."/>
            <person name="Matsuo A.L."/>
            <person name="Morais F.V."/>
            <person name="Pereira M."/>
            <person name="Rodriguez-Brito S."/>
            <person name="Sakthikumar S."/>
            <person name="Salem-Izacc S.M."/>
            <person name="Sykes S.M."/>
            <person name="Teixeira M.M."/>
            <person name="Vallejo M.C."/>
            <person name="Walter M.E."/>
            <person name="Yandava C."/>
            <person name="Young S."/>
            <person name="Zeng Q."/>
            <person name="Zucker J."/>
            <person name="Felipe M.S."/>
            <person name="Goldman G.H."/>
            <person name="Haas B.J."/>
            <person name="McEwen J.G."/>
            <person name="Nino-Vega G."/>
            <person name="Puccia R."/>
            <person name="San-Blas G."/>
            <person name="Soares C.M."/>
            <person name="Birren B.W."/>
            <person name="Cuomo C.A."/>
        </authorList>
    </citation>
    <scope>NUCLEOTIDE SEQUENCE [LARGE SCALE GENOMIC DNA]</scope>
    <source>
        <strain evidence="2 3">Pb18</strain>
    </source>
</reference>
<feature type="region of interest" description="Disordered" evidence="1">
    <location>
        <begin position="406"/>
        <end position="467"/>
    </location>
</feature>
<dbReference type="AlphaFoldDB" id="C1GIK1"/>
<evidence type="ECO:0000256" key="1">
    <source>
        <dbReference type="SAM" id="MobiDB-lite"/>
    </source>
</evidence>
<dbReference type="GO" id="GO:0000500">
    <property type="term" value="C:RNA polymerase I upstream activating factor complex"/>
    <property type="evidence" value="ECO:0007669"/>
    <property type="project" value="InterPro"/>
</dbReference>
<dbReference type="GO" id="GO:0000182">
    <property type="term" value="F:rDNA binding"/>
    <property type="evidence" value="ECO:0007669"/>
    <property type="project" value="TreeGrafter"/>
</dbReference>
<dbReference type="OMA" id="CCHALDE"/>
<dbReference type="SUPFAM" id="SSF46689">
    <property type="entry name" value="Homeodomain-like"/>
    <property type="match status" value="1"/>
</dbReference>
<dbReference type="Proteomes" id="UP000001628">
    <property type="component" value="Unassembled WGS sequence"/>
</dbReference>
<evidence type="ECO:0000313" key="2">
    <source>
        <dbReference type="EMBL" id="EEH42267.1"/>
    </source>
</evidence>
<proteinExistence type="predicted"/>